<keyword evidence="1" id="KW-0812">Transmembrane</keyword>
<organism evidence="2">
    <name type="scientific">Rhipicephalus sanguineus</name>
    <name type="common">Brown dog tick</name>
    <name type="synonym">Ixodes sanguineus</name>
    <dbReference type="NCBI Taxonomy" id="34632"/>
    <lineage>
        <taxon>Eukaryota</taxon>
        <taxon>Metazoa</taxon>
        <taxon>Ecdysozoa</taxon>
        <taxon>Arthropoda</taxon>
        <taxon>Chelicerata</taxon>
        <taxon>Arachnida</taxon>
        <taxon>Acari</taxon>
        <taxon>Parasitiformes</taxon>
        <taxon>Ixodida</taxon>
        <taxon>Ixodoidea</taxon>
        <taxon>Ixodidae</taxon>
        <taxon>Rhipicephalinae</taxon>
        <taxon>Rhipicephalus</taxon>
        <taxon>Rhipicephalus</taxon>
    </lineage>
</organism>
<evidence type="ECO:0000256" key="1">
    <source>
        <dbReference type="SAM" id="Phobius"/>
    </source>
</evidence>
<dbReference type="EMBL" id="EZ406083">
    <property type="protein sequence ID" value="ACX53882.1"/>
    <property type="molecule type" value="mRNA"/>
</dbReference>
<dbReference type="AlphaFoldDB" id="C9W1D5"/>
<reference evidence="2" key="1">
    <citation type="journal article" date="2010" name="BMC Genomics">
        <title>An insight into the sialotranscriptome of the brown dog tick, Rhipicephalus sanguineus.</title>
        <authorList>
            <person name="Anatriello E."/>
            <person name="Ribeiro J.M."/>
            <person name="de Miranda-Santos I.K."/>
            <person name="Brandao L.G."/>
            <person name="Anderson J.M."/>
            <person name="Valenzuela J.G."/>
            <person name="Maruyama S.R."/>
            <person name="Silva J.S."/>
            <person name="Ferreira B.R."/>
        </authorList>
    </citation>
    <scope>NUCLEOTIDE SEQUENCE</scope>
    <source>
        <tissue evidence="2">Salivary glands</tissue>
    </source>
</reference>
<accession>C9W1D5</accession>
<protein>
    <submittedName>
        <fullName evidence="2">Hypothetical secreted peptide</fullName>
    </submittedName>
</protein>
<feature type="transmembrane region" description="Helical" evidence="1">
    <location>
        <begin position="12"/>
        <end position="31"/>
    </location>
</feature>
<reference evidence="2" key="2">
    <citation type="journal article" date="2013" name="Ticks Tick Borne Dis.">
        <title>Proteome of Rhipicephalus sanguineus tick saliva induced by the secretagogues pilocarpine and dopamine.</title>
        <authorList>
            <person name="Oliveira C.J."/>
            <person name="Anatriello E."/>
            <person name="de Miranda-Santos I.K."/>
            <person name="Francischetti I.M."/>
            <person name="Sa-Nunes A."/>
            <person name="Ferreira B.R."/>
            <person name="Ribeiro J.M."/>
        </authorList>
    </citation>
    <scope>NUCLEOTIDE SEQUENCE</scope>
    <source>
        <tissue evidence="2">Salivary glands</tissue>
    </source>
</reference>
<sequence>MLIRAHSLGVPKFWTAMFFVIHAFYLNALLVHGIGENEVRGTGPISSRLVNPGPANKPCKISYITVQPNVSSVLLLSLFFL</sequence>
<name>C9W1D5_RHISA</name>
<evidence type="ECO:0000313" key="2">
    <source>
        <dbReference type="EMBL" id="ACX53882.1"/>
    </source>
</evidence>
<dbReference type="VEuPathDB" id="VectorBase:RSAN_032553"/>
<keyword evidence="1" id="KW-1133">Transmembrane helix</keyword>
<dbReference type="OrthoDB" id="6483702at2759"/>
<keyword evidence="1" id="KW-0472">Membrane</keyword>
<proteinExistence type="evidence at transcript level"/>